<comment type="caution">
    <text evidence="2">The sequence shown here is derived from an EMBL/GenBank/DDBJ whole genome shotgun (WGS) entry which is preliminary data.</text>
</comment>
<dbReference type="AlphaFoldDB" id="A0A6G3XN42"/>
<evidence type="ECO:0000256" key="1">
    <source>
        <dbReference type="SAM" id="MobiDB-lite"/>
    </source>
</evidence>
<feature type="non-terminal residue" evidence="2">
    <location>
        <position position="35"/>
    </location>
</feature>
<dbReference type="EMBL" id="JAAGMN010007703">
    <property type="protein sequence ID" value="NEE19107.1"/>
    <property type="molecule type" value="Genomic_DNA"/>
</dbReference>
<accession>A0A6G3XN42</accession>
<sequence>MKTTDTPPSGPSGAEATKVPAQRTGPVGKSPSAPA</sequence>
<proteinExistence type="predicted"/>
<organism evidence="2">
    <name type="scientific">Streptomyces sp. SID7499</name>
    <dbReference type="NCBI Taxonomy" id="2706086"/>
    <lineage>
        <taxon>Bacteria</taxon>
        <taxon>Bacillati</taxon>
        <taxon>Actinomycetota</taxon>
        <taxon>Actinomycetes</taxon>
        <taxon>Kitasatosporales</taxon>
        <taxon>Streptomycetaceae</taxon>
        <taxon>Streptomyces</taxon>
    </lineage>
</organism>
<gene>
    <name evidence="2" type="ORF">G3M58_73160</name>
</gene>
<reference evidence="2" key="1">
    <citation type="submission" date="2020-01" db="EMBL/GenBank/DDBJ databases">
        <title>Insect and environment-associated Actinomycetes.</title>
        <authorList>
            <person name="Currrie C."/>
            <person name="Chevrette M."/>
            <person name="Carlson C."/>
            <person name="Stubbendieck R."/>
            <person name="Wendt-Pienkowski E."/>
        </authorList>
    </citation>
    <scope>NUCLEOTIDE SEQUENCE</scope>
    <source>
        <strain evidence="2">SID7499</strain>
    </source>
</reference>
<evidence type="ECO:0000313" key="2">
    <source>
        <dbReference type="EMBL" id="NEE19107.1"/>
    </source>
</evidence>
<protein>
    <submittedName>
        <fullName evidence="2">Carbohydrate ABC transporter permease</fullName>
    </submittedName>
</protein>
<name>A0A6G3XN42_9ACTN</name>
<feature type="region of interest" description="Disordered" evidence="1">
    <location>
        <begin position="1"/>
        <end position="35"/>
    </location>
</feature>